<dbReference type="PROSITE" id="PS51729">
    <property type="entry name" value="GNAT_YJDJ"/>
    <property type="match status" value="1"/>
</dbReference>
<dbReference type="SUPFAM" id="SSF55729">
    <property type="entry name" value="Acyl-CoA N-acyltransferases (Nat)"/>
    <property type="match status" value="1"/>
</dbReference>
<dbReference type="InterPro" id="IPR045057">
    <property type="entry name" value="Gcn5-rel_NAT"/>
</dbReference>
<gene>
    <name evidence="3" type="ORF">GCM10009846_27980</name>
</gene>
<proteinExistence type="predicted"/>
<reference evidence="4" key="1">
    <citation type="journal article" date="2019" name="Int. J. Syst. Evol. Microbiol.">
        <title>The Global Catalogue of Microorganisms (GCM) 10K type strain sequencing project: providing services to taxonomists for standard genome sequencing and annotation.</title>
        <authorList>
            <consortium name="The Broad Institute Genomics Platform"/>
            <consortium name="The Broad Institute Genome Sequencing Center for Infectious Disease"/>
            <person name="Wu L."/>
            <person name="Ma J."/>
        </authorList>
    </citation>
    <scope>NUCLEOTIDE SEQUENCE [LARGE SCALE GENOMIC DNA]</scope>
    <source>
        <strain evidence="4">JCM 16026</strain>
    </source>
</reference>
<dbReference type="InterPro" id="IPR016181">
    <property type="entry name" value="Acyl_CoA_acyltransferase"/>
</dbReference>
<dbReference type="PROSITE" id="PS51186">
    <property type="entry name" value="GNAT"/>
    <property type="match status" value="1"/>
</dbReference>
<dbReference type="Pfam" id="PF14542">
    <property type="entry name" value="Acetyltransf_CG"/>
    <property type="match status" value="1"/>
</dbReference>
<dbReference type="PANTHER" id="PTHR31435:SF10">
    <property type="entry name" value="BSR4717 PROTEIN"/>
    <property type="match status" value="1"/>
</dbReference>
<name>A0ABP5MR82_9MICO</name>
<evidence type="ECO:0000259" key="2">
    <source>
        <dbReference type="PROSITE" id="PS51729"/>
    </source>
</evidence>
<evidence type="ECO:0000313" key="3">
    <source>
        <dbReference type="EMBL" id="GAA2175978.1"/>
    </source>
</evidence>
<organism evidence="3 4">
    <name type="scientific">Agrococcus versicolor</name>
    <dbReference type="NCBI Taxonomy" id="501482"/>
    <lineage>
        <taxon>Bacteria</taxon>
        <taxon>Bacillati</taxon>
        <taxon>Actinomycetota</taxon>
        <taxon>Actinomycetes</taxon>
        <taxon>Micrococcales</taxon>
        <taxon>Microbacteriaceae</taxon>
        <taxon>Agrococcus</taxon>
    </lineage>
</organism>
<accession>A0ABP5MR82</accession>
<feature type="domain" description="N-acetyltransferase" evidence="2">
    <location>
        <begin position="2"/>
        <end position="89"/>
    </location>
</feature>
<dbReference type="InterPro" id="IPR031165">
    <property type="entry name" value="GNAT_YJDJ"/>
</dbReference>
<dbReference type="PANTHER" id="PTHR31435">
    <property type="entry name" value="PROTEIN NATD1"/>
    <property type="match status" value="1"/>
</dbReference>
<dbReference type="EMBL" id="BAAAQT010000008">
    <property type="protein sequence ID" value="GAA2175978.1"/>
    <property type="molecule type" value="Genomic_DNA"/>
</dbReference>
<keyword evidence="4" id="KW-1185">Reference proteome</keyword>
<protein>
    <submittedName>
        <fullName evidence="3">GNAT family N-acetyltransferase</fullName>
    </submittedName>
</protein>
<comment type="caution">
    <text evidence="3">The sequence shown here is derived from an EMBL/GenBank/DDBJ whole genome shotgun (WGS) entry which is preliminary data.</text>
</comment>
<evidence type="ECO:0000259" key="1">
    <source>
        <dbReference type="PROSITE" id="PS51186"/>
    </source>
</evidence>
<evidence type="ECO:0000313" key="4">
    <source>
        <dbReference type="Proteomes" id="UP001501599"/>
    </source>
</evidence>
<dbReference type="InterPro" id="IPR000182">
    <property type="entry name" value="GNAT_dom"/>
</dbReference>
<dbReference type="Gene3D" id="3.40.630.30">
    <property type="match status" value="1"/>
</dbReference>
<sequence length="105" mass="11491">MRKAESGDRFEILDDAGAIAGRAYYVDSEGSRIFFHTKVDDAYAGQGLGRTLVTAALDATREDGLQVMAMCPYVARLVERDHQWDDVVVPVSEAAIAAVERRTQG</sequence>
<dbReference type="Proteomes" id="UP001501599">
    <property type="component" value="Unassembled WGS sequence"/>
</dbReference>
<feature type="domain" description="N-acetyltransferase" evidence="1">
    <location>
        <begin position="1"/>
        <end position="105"/>
    </location>
</feature>